<feature type="region of interest" description="Disordered" evidence="2">
    <location>
        <begin position="1"/>
        <end position="76"/>
    </location>
</feature>
<protein>
    <recommendedName>
        <fullName evidence="3">RING-type domain-containing protein</fullName>
    </recommendedName>
</protein>
<evidence type="ECO:0000256" key="1">
    <source>
        <dbReference type="PROSITE-ProRule" id="PRU00175"/>
    </source>
</evidence>
<feature type="compositionally biased region" description="Low complexity" evidence="2">
    <location>
        <begin position="28"/>
        <end position="38"/>
    </location>
</feature>
<reference evidence="4 5" key="1">
    <citation type="journal article" date="2014" name="Genome Announc.">
        <title>Genome sequence of the basidiomycetous fungus Pseudozyma aphidis DSM70725, an efficient producer of biosurfactant mannosylerythritol lipids.</title>
        <authorList>
            <person name="Lorenz S."/>
            <person name="Guenther M."/>
            <person name="Grumaz C."/>
            <person name="Rupp S."/>
            <person name="Zibek S."/>
            <person name="Sohn K."/>
        </authorList>
    </citation>
    <scope>NUCLEOTIDE SEQUENCE [LARGE SCALE GENOMIC DNA]</scope>
    <source>
        <strain evidence="5">ATCC 32657 / CBS 517.83 / DSM 70725 / JCM 10318 / NBRC 10182 / NRRL Y-7954 / St-0401</strain>
    </source>
</reference>
<proteinExistence type="predicted"/>
<feature type="compositionally biased region" description="Polar residues" evidence="2">
    <location>
        <begin position="314"/>
        <end position="325"/>
    </location>
</feature>
<feature type="domain" description="RING-type" evidence="3">
    <location>
        <begin position="802"/>
        <end position="844"/>
    </location>
</feature>
<dbReference type="PANTHER" id="PTHR46171:SF3">
    <property type="entry name" value="GH10160P"/>
    <property type="match status" value="1"/>
</dbReference>
<feature type="compositionally biased region" description="Polar residues" evidence="2">
    <location>
        <begin position="246"/>
        <end position="255"/>
    </location>
</feature>
<dbReference type="InterPro" id="IPR001841">
    <property type="entry name" value="Znf_RING"/>
</dbReference>
<name>W3VW41_MOEAP</name>
<feature type="compositionally biased region" description="Polar residues" evidence="2">
    <location>
        <begin position="601"/>
        <end position="612"/>
    </location>
</feature>
<gene>
    <name evidence="4" type="ORF">PaG_00450</name>
</gene>
<feature type="region of interest" description="Disordered" evidence="2">
    <location>
        <begin position="410"/>
        <end position="450"/>
    </location>
</feature>
<dbReference type="InterPro" id="IPR013083">
    <property type="entry name" value="Znf_RING/FYVE/PHD"/>
</dbReference>
<keyword evidence="1" id="KW-0863">Zinc-finger</keyword>
<dbReference type="CDD" id="cd16454">
    <property type="entry name" value="RING-H2_PA-TM-RING"/>
    <property type="match status" value="1"/>
</dbReference>
<dbReference type="GO" id="GO:0061630">
    <property type="term" value="F:ubiquitin protein ligase activity"/>
    <property type="evidence" value="ECO:0007669"/>
    <property type="project" value="TreeGrafter"/>
</dbReference>
<keyword evidence="1" id="KW-0479">Metal-binding</keyword>
<feature type="compositionally biased region" description="Basic and acidic residues" evidence="2">
    <location>
        <begin position="15"/>
        <end position="26"/>
    </location>
</feature>
<evidence type="ECO:0000259" key="3">
    <source>
        <dbReference type="PROSITE" id="PS50089"/>
    </source>
</evidence>
<dbReference type="Proteomes" id="UP000019462">
    <property type="component" value="Unassembled WGS sequence"/>
</dbReference>
<dbReference type="OrthoDB" id="8062037at2759"/>
<keyword evidence="1" id="KW-0862">Zinc</keyword>
<feature type="region of interest" description="Disordered" evidence="2">
    <location>
        <begin position="539"/>
        <end position="646"/>
    </location>
</feature>
<feature type="region of interest" description="Disordered" evidence="2">
    <location>
        <begin position="293"/>
        <end position="326"/>
    </location>
</feature>
<dbReference type="GO" id="GO:0008270">
    <property type="term" value="F:zinc ion binding"/>
    <property type="evidence" value="ECO:0007669"/>
    <property type="project" value="UniProtKB-KW"/>
</dbReference>
<feature type="compositionally biased region" description="Polar residues" evidence="2">
    <location>
        <begin position="162"/>
        <end position="173"/>
    </location>
</feature>
<comment type="caution">
    <text evidence="4">The sequence shown here is derived from an EMBL/GenBank/DDBJ whole genome shotgun (WGS) entry which is preliminary data.</text>
</comment>
<dbReference type="Pfam" id="PF13639">
    <property type="entry name" value="zf-RING_2"/>
    <property type="match status" value="1"/>
</dbReference>
<feature type="compositionally biased region" description="Basic and acidic residues" evidence="2">
    <location>
        <begin position="568"/>
        <end position="590"/>
    </location>
</feature>
<evidence type="ECO:0000256" key="2">
    <source>
        <dbReference type="SAM" id="MobiDB-lite"/>
    </source>
</evidence>
<dbReference type="PANTHER" id="PTHR46171">
    <property type="entry name" value="GH10160P"/>
    <property type="match status" value="1"/>
</dbReference>
<keyword evidence="5" id="KW-1185">Reference proteome</keyword>
<sequence>MDLGCSSRPHRDKGKARALDPTHDCLHSGSSSAGASTSQRANTARLVAHSVPADADYQAKGKHKGEAEQQAFEPSLASFPSSPYLPYFDVPVAARRSRRIQAAKDGSDELHCRSSSDTSSHKRSLRDTATSSPDQPAIPLGPVAGPSCPIRRHHRDLPPLTRQASPDPSQAATPASALRSRFNLANKKRRSEIPDGNDMSLLQPTTSRHLLPNPPTPQLRPSARAHSPALEPHSSAAIRPRRPSLLVNSGTTTDVRSSNAVAALCESPEPIDDLSSSHPSRRDQLELRSAHFAESRAQRSLGTLRRRRGFYSRDPSSTNPDTPTHQFDALAARHDSLLGSSSMPRHEGQAQLSALPPYSRQNDLAASQRAFAHHRPLPLVEPNDHAHRNPPQLPHVRAASPLAISFASDADHEAPAPPPLRHLTTITSRRRASTQLAPGRQDDDRHVSNTPASNAIFNRAQSQVSAHSDTSSDQLSLLASAHRYASQPSSLRVPSISERYTPYQWHDDRPRAHVRFGATDHEALGRESHDVRGFSALHRRNVNPHHSRPDAATGSMHDGLQPSRNASQRRETSDSLRRLREPASSEREPLPWRSTHFGLRTPSQASERQTGAPSRYESLFQSTGSDSRPTAPLPASRGAPPAWTRHARNADESALEYLGRLMSHDSMLDEWMAGDVHAASLRMAIESETWNTHLRPLQLGLSAASSSMVFGHHGSHLALDARNFIADEDWAELNSYEALMQLSERLGAAEVCVPASLVDALPTCEYAKWDGGSCAPRDDAVCAKGKGKQKAAPPPAGRDTMCPICRDDYADADVLMSINTCHHAFHAHCIRTWFKTAKTCPLCRADAFDGVSLPALPFGSTTASSTTVEPNALYPPWSFDF</sequence>
<accession>W3VW41</accession>
<organism evidence="4 5">
    <name type="scientific">Moesziomyces aphidis</name>
    <name type="common">Pseudozyma aphidis</name>
    <dbReference type="NCBI Taxonomy" id="84754"/>
    <lineage>
        <taxon>Eukaryota</taxon>
        <taxon>Fungi</taxon>
        <taxon>Dikarya</taxon>
        <taxon>Basidiomycota</taxon>
        <taxon>Ustilaginomycotina</taxon>
        <taxon>Ustilaginomycetes</taxon>
        <taxon>Ustilaginales</taxon>
        <taxon>Ustilaginaceae</taxon>
        <taxon>Moesziomyces</taxon>
    </lineage>
</organism>
<dbReference type="PROSITE" id="PS50089">
    <property type="entry name" value="ZF_RING_2"/>
    <property type="match status" value="1"/>
</dbReference>
<feature type="region of interest" description="Disordered" evidence="2">
    <location>
        <begin position="101"/>
        <end position="255"/>
    </location>
</feature>
<dbReference type="HOGENOM" id="CLU_324906_0_0_1"/>
<dbReference type="SMART" id="SM00184">
    <property type="entry name" value="RING"/>
    <property type="match status" value="1"/>
</dbReference>
<dbReference type="AlphaFoldDB" id="W3VW41"/>
<dbReference type="Gene3D" id="3.30.40.10">
    <property type="entry name" value="Zinc/RING finger domain, C3HC4 (zinc finger)"/>
    <property type="match status" value="1"/>
</dbReference>
<feature type="compositionally biased region" description="Basic and acidic residues" evidence="2">
    <location>
        <begin position="105"/>
        <end position="114"/>
    </location>
</feature>
<evidence type="ECO:0000313" key="5">
    <source>
        <dbReference type="Proteomes" id="UP000019462"/>
    </source>
</evidence>
<dbReference type="SUPFAM" id="SSF57850">
    <property type="entry name" value="RING/U-box"/>
    <property type="match status" value="1"/>
</dbReference>
<evidence type="ECO:0000313" key="4">
    <source>
        <dbReference type="EMBL" id="ETS65001.1"/>
    </source>
</evidence>
<dbReference type="EMBL" id="AWNI01000003">
    <property type="protein sequence ID" value="ETS65001.1"/>
    <property type="molecule type" value="Genomic_DNA"/>
</dbReference>
<feature type="compositionally biased region" description="Polar residues" evidence="2">
    <location>
        <begin position="619"/>
        <end position="628"/>
    </location>
</feature>
<dbReference type="GO" id="GO:0016567">
    <property type="term" value="P:protein ubiquitination"/>
    <property type="evidence" value="ECO:0007669"/>
    <property type="project" value="TreeGrafter"/>
</dbReference>